<evidence type="ECO:0000256" key="15">
    <source>
        <dbReference type="ARBA" id="ARBA00042040"/>
    </source>
</evidence>
<reference evidence="20 21" key="1">
    <citation type="journal article" date="2018" name="Nat. Ecol. Evol.">
        <title>Shark genomes provide insights into elasmobranch evolution and the origin of vertebrates.</title>
        <authorList>
            <person name="Hara Y"/>
            <person name="Yamaguchi K"/>
            <person name="Onimaru K"/>
            <person name="Kadota M"/>
            <person name="Koyanagi M"/>
            <person name="Keeley SD"/>
            <person name="Tatsumi K"/>
            <person name="Tanaka K"/>
            <person name="Motone F"/>
            <person name="Kageyama Y"/>
            <person name="Nozu R"/>
            <person name="Adachi N"/>
            <person name="Nishimura O"/>
            <person name="Nakagawa R"/>
            <person name="Tanegashima C"/>
            <person name="Kiyatake I"/>
            <person name="Matsumoto R"/>
            <person name="Murakumo K"/>
            <person name="Nishida K"/>
            <person name="Terakita A"/>
            <person name="Kuratani S"/>
            <person name="Sato K"/>
            <person name="Hyodo S Kuraku.S."/>
        </authorList>
    </citation>
    <scope>NUCLEOTIDE SEQUENCE [LARGE SCALE GENOMIC DNA]</scope>
</reference>
<evidence type="ECO:0000256" key="8">
    <source>
        <dbReference type="ARBA" id="ARBA00022906"/>
    </source>
</evidence>
<evidence type="ECO:0000256" key="5">
    <source>
        <dbReference type="ARBA" id="ARBA00022599"/>
    </source>
</evidence>
<feature type="domain" description="Cation efflux protein transmembrane" evidence="19">
    <location>
        <begin position="80"/>
        <end position="196"/>
    </location>
</feature>
<dbReference type="InterPro" id="IPR058533">
    <property type="entry name" value="Cation_efflux_TM"/>
</dbReference>
<dbReference type="GO" id="GO:0045202">
    <property type="term" value="C:synapse"/>
    <property type="evidence" value="ECO:0007669"/>
    <property type="project" value="UniProtKB-SubCell"/>
</dbReference>
<keyword evidence="8" id="KW-0813">Transport</keyword>
<evidence type="ECO:0000313" key="20">
    <source>
        <dbReference type="EMBL" id="GCC35616.1"/>
    </source>
</evidence>
<keyword evidence="7" id="KW-0862">Zinc</keyword>
<dbReference type="OMA" id="ENKARMY"/>
<evidence type="ECO:0000256" key="17">
    <source>
        <dbReference type="ARBA" id="ARBA00048349"/>
    </source>
</evidence>
<dbReference type="GO" id="GO:0005886">
    <property type="term" value="C:plasma membrane"/>
    <property type="evidence" value="ECO:0007669"/>
    <property type="project" value="TreeGrafter"/>
</dbReference>
<dbReference type="SUPFAM" id="SSF161111">
    <property type="entry name" value="Cation efflux protein transmembrane domain-like"/>
    <property type="match status" value="1"/>
</dbReference>
<evidence type="ECO:0000256" key="11">
    <source>
        <dbReference type="ARBA" id="ARBA00023228"/>
    </source>
</evidence>
<keyword evidence="11" id="KW-0458">Lysosome</keyword>
<dbReference type="Proteomes" id="UP000287033">
    <property type="component" value="Unassembled WGS sequence"/>
</dbReference>
<evidence type="ECO:0000256" key="7">
    <source>
        <dbReference type="ARBA" id="ARBA00022833"/>
    </source>
</evidence>
<keyword evidence="21" id="KW-1185">Reference proteome</keyword>
<feature type="transmembrane region" description="Helical" evidence="18">
    <location>
        <begin position="147"/>
        <end position="169"/>
    </location>
</feature>
<dbReference type="STRING" id="137246.A0A401SZ68"/>
<feature type="transmembrane region" description="Helical" evidence="18">
    <location>
        <begin position="80"/>
        <end position="101"/>
    </location>
</feature>
<evidence type="ECO:0000256" key="3">
    <source>
        <dbReference type="ARBA" id="ARBA00008873"/>
    </source>
</evidence>
<dbReference type="PANTHER" id="PTHR11562:SF30">
    <property type="entry name" value="PROTON-COUPLED ZINC ANTIPORTER SLC30A3-RELATED"/>
    <property type="match status" value="1"/>
</dbReference>
<organism evidence="20 21">
    <name type="scientific">Chiloscyllium punctatum</name>
    <name type="common">Brownbanded bambooshark</name>
    <name type="synonym">Hemiscyllium punctatum</name>
    <dbReference type="NCBI Taxonomy" id="137246"/>
    <lineage>
        <taxon>Eukaryota</taxon>
        <taxon>Metazoa</taxon>
        <taxon>Chordata</taxon>
        <taxon>Craniata</taxon>
        <taxon>Vertebrata</taxon>
        <taxon>Chondrichthyes</taxon>
        <taxon>Elasmobranchii</taxon>
        <taxon>Galeomorphii</taxon>
        <taxon>Galeoidea</taxon>
        <taxon>Orectolobiformes</taxon>
        <taxon>Hemiscylliidae</taxon>
        <taxon>Chiloscyllium</taxon>
    </lineage>
</organism>
<accession>A0A401SZ68</accession>
<dbReference type="InterPro" id="IPR002524">
    <property type="entry name" value="Cation_efflux"/>
</dbReference>
<evidence type="ECO:0000256" key="4">
    <source>
        <dbReference type="ARBA" id="ARBA00022449"/>
    </source>
</evidence>
<evidence type="ECO:0000256" key="9">
    <source>
        <dbReference type="ARBA" id="ARBA00022989"/>
    </source>
</evidence>
<proteinExistence type="inferred from homology"/>
<evidence type="ECO:0000313" key="21">
    <source>
        <dbReference type="Proteomes" id="UP000287033"/>
    </source>
</evidence>
<dbReference type="GO" id="GO:0031902">
    <property type="term" value="C:late endosome membrane"/>
    <property type="evidence" value="ECO:0007669"/>
    <property type="project" value="UniProtKB-SubCell"/>
</dbReference>
<dbReference type="NCBIfam" id="TIGR01297">
    <property type="entry name" value="CDF"/>
    <property type="match status" value="1"/>
</dbReference>
<evidence type="ECO:0000256" key="10">
    <source>
        <dbReference type="ARBA" id="ARBA00023136"/>
    </source>
</evidence>
<keyword evidence="5" id="KW-0771">Synaptosome</keyword>
<comment type="caution">
    <text evidence="20">The sequence shown here is derived from an EMBL/GenBank/DDBJ whole genome shotgun (WGS) entry which is preliminary data.</text>
</comment>
<gene>
    <name evidence="20" type="ORF">chiPu_0014103</name>
</gene>
<dbReference type="Pfam" id="PF01545">
    <property type="entry name" value="Cation_efflux"/>
    <property type="match status" value="1"/>
</dbReference>
<dbReference type="PANTHER" id="PTHR11562">
    <property type="entry name" value="CATION EFFLUX PROTEIN/ ZINC TRANSPORTER"/>
    <property type="match status" value="1"/>
</dbReference>
<comment type="function">
    <text evidence="13">Probable proton-coupled zinc ion antiporter mediating the import of zinc from cytoplasm into synaptic vesicles and participating to cellular zinc ion homeostasis in the brain.</text>
</comment>
<name>A0A401SZ68_CHIPU</name>
<evidence type="ECO:0000259" key="19">
    <source>
        <dbReference type="Pfam" id="PF01545"/>
    </source>
</evidence>
<dbReference type="EMBL" id="BEZZ01000724">
    <property type="protein sequence ID" value="GCC35616.1"/>
    <property type="molecule type" value="Genomic_DNA"/>
</dbReference>
<keyword evidence="8" id="KW-0864">Zinc transport</keyword>
<evidence type="ECO:0000256" key="18">
    <source>
        <dbReference type="SAM" id="Phobius"/>
    </source>
</evidence>
<keyword evidence="5" id="KW-0770">Synapse</keyword>
<dbReference type="GO" id="GO:0005765">
    <property type="term" value="C:lysosomal membrane"/>
    <property type="evidence" value="ECO:0007669"/>
    <property type="project" value="UniProtKB-SubCell"/>
</dbReference>
<protein>
    <recommendedName>
        <fullName evidence="14">Probable proton-coupled zinc antiporter SLC30A3</fullName>
    </recommendedName>
    <alternativeName>
        <fullName evidence="16">Solute carrier family 30 member 3</fullName>
    </alternativeName>
    <alternativeName>
        <fullName evidence="15">Zinc transporter 3</fullName>
    </alternativeName>
</protein>
<dbReference type="GO" id="GO:0005385">
    <property type="term" value="F:zinc ion transmembrane transporter activity"/>
    <property type="evidence" value="ECO:0007669"/>
    <property type="project" value="TreeGrafter"/>
</dbReference>
<dbReference type="GO" id="GO:0010043">
    <property type="term" value="P:response to zinc ion"/>
    <property type="evidence" value="ECO:0007669"/>
    <property type="project" value="TreeGrafter"/>
</dbReference>
<keyword evidence="10 18" id="KW-0472">Membrane</keyword>
<evidence type="ECO:0000256" key="2">
    <source>
        <dbReference type="ARBA" id="ARBA00004155"/>
    </source>
</evidence>
<keyword evidence="6 18" id="KW-0812">Transmembrane</keyword>
<evidence type="ECO:0000256" key="1">
    <source>
        <dbReference type="ARBA" id="ARBA00004107"/>
    </source>
</evidence>
<dbReference type="GO" id="GO:0015297">
    <property type="term" value="F:antiporter activity"/>
    <property type="evidence" value="ECO:0007669"/>
    <property type="project" value="UniProtKB-KW"/>
</dbReference>
<evidence type="ECO:0000256" key="13">
    <source>
        <dbReference type="ARBA" id="ARBA00037129"/>
    </source>
</evidence>
<dbReference type="Gene3D" id="1.20.1510.10">
    <property type="entry name" value="Cation efflux protein transmembrane domain"/>
    <property type="match status" value="1"/>
</dbReference>
<dbReference type="InterPro" id="IPR027469">
    <property type="entry name" value="Cation_efflux_TMD_sf"/>
</dbReference>
<evidence type="ECO:0000256" key="16">
    <source>
        <dbReference type="ARBA" id="ARBA00042216"/>
    </source>
</evidence>
<sequence>MNQFMDSEKANLITENKARMYSLRLKSPFSSSKETYPNYPFDNGSSANSIELERYTSQHCHSRSTSDFENSAKLLARRKLYIAAVICLIFMVGEVVGGYFAHSLAIMTDAAHLLTDFGSMLVSLFSLWISTRPATKTMNFGWHRSEILGALLSVLSIWAVTAVLVYLAIQRLISKDFEIESHVMLITSGCAVGVNIM</sequence>
<dbReference type="InterPro" id="IPR050681">
    <property type="entry name" value="CDF/SLC30A"/>
</dbReference>
<comment type="similarity">
    <text evidence="3">Belongs to the cation diffusion facilitator (CDF) transporter (TC 2.A.4) family. SLC30A subfamily.</text>
</comment>
<evidence type="ECO:0000256" key="6">
    <source>
        <dbReference type="ARBA" id="ARBA00022692"/>
    </source>
</evidence>
<dbReference type="OrthoDB" id="9944568at2759"/>
<dbReference type="AlphaFoldDB" id="A0A401SZ68"/>
<dbReference type="GO" id="GO:0043005">
    <property type="term" value="C:neuron projection"/>
    <property type="evidence" value="ECO:0007669"/>
    <property type="project" value="UniProtKB-KW"/>
</dbReference>
<comment type="subcellular location">
    <subcellularLocation>
        <location evidence="1">Late endosome membrane</location>
        <topology evidence="1">Multi-pass membrane protein</topology>
    </subcellularLocation>
    <subcellularLocation>
        <location evidence="2">Lysosome membrane</location>
        <topology evidence="2">Multi-pass membrane protein</topology>
    </subcellularLocation>
    <subcellularLocation>
        <location evidence="12">Synapse</location>
        <location evidence="12">Synaptosome</location>
    </subcellularLocation>
</comment>
<keyword evidence="4" id="KW-0050">Antiport</keyword>
<evidence type="ECO:0000256" key="14">
    <source>
        <dbReference type="ARBA" id="ARBA00040652"/>
    </source>
</evidence>
<keyword evidence="9 18" id="KW-1133">Transmembrane helix</keyword>
<evidence type="ECO:0000256" key="12">
    <source>
        <dbReference type="ARBA" id="ARBA00034102"/>
    </source>
</evidence>
<comment type="catalytic activity">
    <reaction evidence="17">
        <text>Zn(2+)(in) + 2 H(+)(out) = Zn(2+)(out) + 2 H(+)(in)</text>
        <dbReference type="Rhea" id="RHEA:72627"/>
        <dbReference type="ChEBI" id="CHEBI:15378"/>
        <dbReference type="ChEBI" id="CHEBI:29105"/>
    </reaction>
</comment>
<keyword evidence="8" id="KW-0406">Ion transport</keyword>